<evidence type="ECO:0000313" key="8">
    <source>
        <dbReference type="Proteomes" id="UP000177369"/>
    </source>
</evidence>
<dbReference type="GO" id="GO:0005829">
    <property type="term" value="C:cytosol"/>
    <property type="evidence" value="ECO:0007669"/>
    <property type="project" value="TreeGrafter"/>
</dbReference>
<keyword evidence="4" id="KW-0805">Transcription regulation</keyword>
<keyword evidence="3" id="KW-0694">RNA-binding</keyword>
<dbReference type="EMBL" id="MFBD01000048">
    <property type="protein sequence ID" value="OGD87435.1"/>
    <property type="molecule type" value="Genomic_DNA"/>
</dbReference>
<accession>A0A1F5G6I4</accession>
<evidence type="ECO:0000256" key="2">
    <source>
        <dbReference type="ARBA" id="ARBA00022814"/>
    </source>
</evidence>
<dbReference type="Pfam" id="PF01029">
    <property type="entry name" value="NusB"/>
    <property type="match status" value="1"/>
</dbReference>
<dbReference type="InterPro" id="IPR035926">
    <property type="entry name" value="NusB-like_sf"/>
</dbReference>
<evidence type="ECO:0000256" key="5">
    <source>
        <dbReference type="ARBA" id="ARBA00023163"/>
    </source>
</evidence>
<evidence type="ECO:0000256" key="1">
    <source>
        <dbReference type="ARBA" id="ARBA00005952"/>
    </source>
</evidence>
<dbReference type="InterPro" id="IPR011605">
    <property type="entry name" value="NusB_fam"/>
</dbReference>
<dbReference type="SUPFAM" id="SSF48013">
    <property type="entry name" value="NusB-like"/>
    <property type="match status" value="1"/>
</dbReference>
<name>A0A1F5G6I4_9BACT</name>
<dbReference type="PANTHER" id="PTHR11078:SF3">
    <property type="entry name" value="ANTITERMINATION NUSB DOMAIN-CONTAINING PROTEIN"/>
    <property type="match status" value="1"/>
</dbReference>
<dbReference type="GO" id="GO:0031564">
    <property type="term" value="P:transcription antitermination"/>
    <property type="evidence" value="ECO:0007669"/>
    <property type="project" value="UniProtKB-KW"/>
</dbReference>
<gene>
    <name evidence="7" type="ORF">A3D04_00055</name>
</gene>
<keyword evidence="5" id="KW-0804">Transcription</keyword>
<dbReference type="GO" id="GO:0006353">
    <property type="term" value="P:DNA-templated transcription termination"/>
    <property type="evidence" value="ECO:0007669"/>
    <property type="project" value="InterPro"/>
</dbReference>
<comment type="similarity">
    <text evidence="1">Belongs to the NusB family.</text>
</comment>
<dbReference type="Proteomes" id="UP000177369">
    <property type="component" value="Unassembled WGS sequence"/>
</dbReference>
<feature type="domain" description="NusB/RsmB/TIM44" evidence="6">
    <location>
        <begin position="39"/>
        <end position="118"/>
    </location>
</feature>
<sequence>MKRKADPRHQLRVKIMKQLFEKNFRESLELSKPSDALEIYSDRKKIDKIITTNAPAWPLNQIPPVDLATLRLAIWELKFKRKKEPYKVVIDEAVEIAKEFGTGASPSFINGVLGSVVKKEIKHD</sequence>
<evidence type="ECO:0000256" key="4">
    <source>
        <dbReference type="ARBA" id="ARBA00023015"/>
    </source>
</evidence>
<dbReference type="InterPro" id="IPR006027">
    <property type="entry name" value="NusB_RsmB_TIM44"/>
</dbReference>
<dbReference type="Gene3D" id="1.10.940.10">
    <property type="entry name" value="NusB-like"/>
    <property type="match status" value="1"/>
</dbReference>
<dbReference type="AlphaFoldDB" id="A0A1F5G6I4"/>
<organism evidence="7 8">
    <name type="scientific">Candidatus Curtissbacteria bacterium RIFCSPHIGHO2_02_FULL_40_16b</name>
    <dbReference type="NCBI Taxonomy" id="1797714"/>
    <lineage>
        <taxon>Bacteria</taxon>
        <taxon>Candidatus Curtissiibacteriota</taxon>
    </lineage>
</organism>
<evidence type="ECO:0000259" key="6">
    <source>
        <dbReference type="Pfam" id="PF01029"/>
    </source>
</evidence>
<reference evidence="7 8" key="1">
    <citation type="journal article" date="2016" name="Nat. Commun.">
        <title>Thousands of microbial genomes shed light on interconnected biogeochemical processes in an aquifer system.</title>
        <authorList>
            <person name="Anantharaman K."/>
            <person name="Brown C.T."/>
            <person name="Hug L.A."/>
            <person name="Sharon I."/>
            <person name="Castelle C.J."/>
            <person name="Probst A.J."/>
            <person name="Thomas B.C."/>
            <person name="Singh A."/>
            <person name="Wilkins M.J."/>
            <person name="Karaoz U."/>
            <person name="Brodie E.L."/>
            <person name="Williams K.H."/>
            <person name="Hubbard S.S."/>
            <person name="Banfield J.F."/>
        </authorList>
    </citation>
    <scope>NUCLEOTIDE SEQUENCE [LARGE SCALE GENOMIC DNA]</scope>
</reference>
<comment type="caution">
    <text evidence="7">The sequence shown here is derived from an EMBL/GenBank/DDBJ whole genome shotgun (WGS) entry which is preliminary data.</text>
</comment>
<keyword evidence="2" id="KW-0889">Transcription antitermination</keyword>
<dbReference type="PANTHER" id="PTHR11078">
    <property type="entry name" value="N UTILIZATION SUBSTANCE PROTEIN B-RELATED"/>
    <property type="match status" value="1"/>
</dbReference>
<dbReference type="GO" id="GO:0003723">
    <property type="term" value="F:RNA binding"/>
    <property type="evidence" value="ECO:0007669"/>
    <property type="project" value="UniProtKB-KW"/>
</dbReference>
<protein>
    <submittedName>
        <fullName evidence="7">Transcription antitermination factor NusB</fullName>
    </submittedName>
</protein>
<proteinExistence type="inferred from homology"/>
<evidence type="ECO:0000313" key="7">
    <source>
        <dbReference type="EMBL" id="OGD87435.1"/>
    </source>
</evidence>
<evidence type="ECO:0000256" key="3">
    <source>
        <dbReference type="ARBA" id="ARBA00022884"/>
    </source>
</evidence>
<dbReference type="NCBIfam" id="TIGR01951">
    <property type="entry name" value="nusB"/>
    <property type="match status" value="1"/>
</dbReference>
<dbReference type="STRING" id="1797714.A3D04_00055"/>